<protein>
    <submittedName>
        <fullName evidence="13">Uncharacterized protein</fullName>
    </submittedName>
</protein>
<comment type="caution">
    <text evidence="13">The sequence shown here is derived from an EMBL/GenBank/DDBJ whole genome shotgun (WGS) entry which is preliminary data.</text>
</comment>
<evidence type="ECO:0000256" key="12">
    <source>
        <dbReference type="RuleBase" id="RU000679"/>
    </source>
</evidence>
<gene>
    <name evidence="13" type="ORF">BIW11_03806</name>
</gene>
<keyword evidence="10 12" id="KW-0739">Sodium transport</keyword>
<keyword evidence="9" id="KW-0472">Membrane</keyword>
<dbReference type="Proteomes" id="UP000192247">
    <property type="component" value="Unassembled WGS sequence"/>
</dbReference>
<dbReference type="OrthoDB" id="8188903at2759"/>
<comment type="subcellular location">
    <subcellularLocation>
        <location evidence="1">Membrane</location>
        <topology evidence="1">Multi-pass membrane protein</topology>
    </subcellularLocation>
</comment>
<keyword evidence="11 12" id="KW-0407">Ion channel</keyword>
<comment type="similarity">
    <text evidence="2 12">Belongs to the amiloride-sensitive sodium channel (TC 1.A.6) family.</text>
</comment>
<dbReference type="GO" id="GO:0005272">
    <property type="term" value="F:sodium channel activity"/>
    <property type="evidence" value="ECO:0007669"/>
    <property type="project" value="UniProtKB-KW"/>
</dbReference>
<evidence type="ECO:0000256" key="5">
    <source>
        <dbReference type="ARBA" id="ARBA00022692"/>
    </source>
</evidence>
<evidence type="ECO:0000256" key="4">
    <source>
        <dbReference type="ARBA" id="ARBA00022461"/>
    </source>
</evidence>
<name>A0A1V9XFQ7_9ACAR</name>
<accession>A0A1V9XFQ7</accession>
<evidence type="ECO:0000256" key="10">
    <source>
        <dbReference type="ARBA" id="ARBA00023201"/>
    </source>
</evidence>
<keyword evidence="8 12" id="KW-0406">Ion transport</keyword>
<keyword evidence="5 12" id="KW-0812">Transmembrane</keyword>
<dbReference type="GO" id="GO:0016020">
    <property type="term" value="C:membrane"/>
    <property type="evidence" value="ECO:0007669"/>
    <property type="project" value="UniProtKB-SubCell"/>
</dbReference>
<evidence type="ECO:0000256" key="11">
    <source>
        <dbReference type="ARBA" id="ARBA00023303"/>
    </source>
</evidence>
<dbReference type="InterPro" id="IPR001873">
    <property type="entry name" value="ENaC"/>
</dbReference>
<keyword evidence="3 12" id="KW-0813">Transport</keyword>
<proteinExistence type="inferred from homology"/>
<organism evidence="13 14">
    <name type="scientific">Tropilaelaps mercedesae</name>
    <dbReference type="NCBI Taxonomy" id="418985"/>
    <lineage>
        <taxon>Eukaryota</taxon>
        <taxon>Metazoa</taxon>
        <taxon>Ecdysozoa</taxon>
        <taxon>Arthropoda</taxon>
        <taxon>Chelicerata</taxon>
        <taxon>Arachnida</taxon>
        <taxon>Acari</taxon>
        <taxon>Parasitiformes</taxon>
        <taxon>Mesostigmata</taxon>
        <taxon>Gamasina</taxon>
        <taxon>Dermanyssoidea</taxon>
        <taxon>Laelapidae</taxon>
        <taxon>Tropilaelaps</taxon>
    </lineage>
</organism>
<keyword evidence="6" id="KW-1133">Transmembrane helix</keyword>
<evidence type="ECO:0000313" key="14">
    <source>
        <dbReference type="Proteomes" id="UP000192247"/>
    </source>
</evidence>
<sequence length="129" mass="14705">MFQDMLVEASISQQTMARLPRPFQTDCEAYEKGSFRKEWGGYQTHAGCIQECQMRIEQEVCNCTLAYHEYSALFAGRLCAYQVQKMCTDALNKNGMITKCEDCHLGCEQSTYNVRLAGISGYKQTNPKM</sequence>
<evidence type="ECO:0000256" key="3">
    <source>
        <dbReference type="ARBA" id="ARBA00022448"/>
    </source>
</evidence>
<reference evidence="13 14" key="1">
    <citation type="journal article" date="2017" name="Gigascience">
        <title>Draft genome of the honey bee ectoparasitic mite, Tropilaelaps mercedesae, is shaped by the parasitic life history.</title>
        <authorList>
            <person name="Dong X."/>
            <person name="Armstrong S.D."/>
            <person name="Xia D."/>
            <person name="Makepeace B.L."/>
            <person name="Darby A.C."/>
            <person name="Kadowaki T."/>
        </authorList>
    </citation>
    <scope>NUCLEOTIDE SEQUENCE [LARGE SCALE GENOMIC DNA]</scope>
    <source>
        <strain evidence="13">Wuxi-XJTLU</strain>
    </source>
</reference>
<dbReference type="InParanoid" id="A0A1V9XFQ7"/>
<evidence type="ECO:0000256" key="1">
    <source>
        <dbReference type="ARBA" id="ARBA00004141"/>
    </source>
</evidence>
<evidence type="ECO:0000313" key="13">
    <source>
        <dbReference type="EMBL" id="OQR72246.1"/>
    </source>
</evidence>
<evidence type="ECO:0000256" key="2">
    <source>
        <dbReference type="ARBA" id="ARBA00007193"/>
    </source>
</evidence>
<evidence type="ECO:0000256" key="9">
    <source>
        <dbReference type="ARBA" id="ARBA00023136"/>
    </source>
</evidence>
<dbReference type="EMBL" id="MNPL01012223">
    <property type="protein sequence ID" value="OQR72246.1"/>
    <property type="molecule type" value="Genomic_DNA"/>
</dbReference>
<keyword evidence="4 12" id="KW-0894">Sodium channel</keyword>
<keyword evidence="7" id="KW-0915">Sodium</keyword>
<evidence type="ECO:0000256" key="6">
    <source>
        <dbReference type="ARBA" id="ARBA00022989"/>
    </source>
</evidence>
<dbReference type="Pfam" id="PF00858">
    <property type="entry name" value="ASC"/>
    <property type="match status" value="1"/>
</dbReference>
<evidence type="ECO:0000256" key="8">
    <source>
        <dbReference type="ARBA" id="ARBA00023065"/>
    </source>
</evidence>
<keyword evidence="14" id="KW-1185">Reference proteome</keyword>
<evidence type="ECO:0000256" key="7">
    <source>
        <dbReference type="ARBA" id="ARBA00023053"/>
    </source>
</evidence>
<dbReference type="AlphaFoldDB" id="A0A1V9XFQ7"/>